<reference evidence="1 2" key="1">
    <citation type="journal article" date="2023" name="Sci. Data">
        <title>Genome assembly of the Korean intertidal mud-creeper Batillaria attramentaria.</title>
        <authorList>
            <person name="Patra A.K."/>
            <person name="Ho P.T."/>
            <person name="Jun S."/>
            <person name="Lee S.J."/>
            <person name="Kim Y."/>
            <person name="Won Y.J."/>
        </authorList>
    </citation>
    <scope>NUCLEOTIDE SEQUENCE [LARGE SCALE GENOMIC DNA]</scope>
    <source>
        <strain evidence="1">Wonlab-2016</strain>
    </source>
</reference>
<keyword evidence="2" id="KW-1185">Reference proteome</keyword>
<protein>
    <submittedName>
        <fullName evidence="1">Uncharacterized protein</fullName>
    </submittedName>
</protein>
<accession>A0ABD0KB85</accession>
<organism evidence="1 2">
    <name type="scientific">Batillaria attramentaria</name>
    <dbReference type="NCBI Taxonomy" id="370345"/>
    <lineage>
        <taxon>Eukaryota</taxon>
        <taxon>Metazoa</taxon>
        <taxon>Spiralia</taxon>
        <taxon>Lophotrochozoa</taxon>
        <taxon>Mollusca</taxon>
        <taxon>Gastropoda</taxon>
        <taxon>Caenogastropoda</taxon>
        <taxon>Sorbeoconcha</taxon>
        <taxon>Cerithioidea</taxon>
        <taxon>Batillariidae</taxon>
        <taxon>Batillaria</taxon>
    </lineage>
</organism>
<comment type="caution">
    <text evidence="1">The sequence shown here is derived from an EMBL/GenBank/DDBJ whole genome shotgun (WGS) entry which is preliminary data.</text>
</comment>
<dbReference type="Proteomes" id="UP001519460">
    <property type="component" value="Unassembled WGS sequence"/>
</dbReference>
<dbReference type="EMBL" id="JACVVK020000212">
    <property type="protein sequence ID" value="KAK7484347.1"/>
    <property type="molecule type" value="Genomic_DNA"/>
</dbReference>
<evidence type="ECO:0000313" key="2">
    <source>
        <dbReference type="Proteomes" id="UP001519460"/>
    </source>
</evidence>
<name>A0ABD0KB85_9CAEN</name>
<dbReference type="AlphaFoldDB" id="A0ABD0KB85"/>
<sequence>MQLKNSFNEYLYAKRPWTELNSNMDHWRDFKTKPDIIQILHLDASAWIMDQGRNCWPLTGTGAGDSIHDLAQLSVSPLQHTQRCDTERSIYRFDYCCQHGAGITFLSQTPSLH</sequence>
<gene>
    <name evidence="1" type="ORF">BaRGS_00024472</name>
</gene>
<proteinExistence type="predicted"/>
<evidence type="ECO:0000313" key="1">
    <source>
        <dbReference type="EMBL" id="KAK7484347.1"/>
    </source>
</evidence>